<evidence type="ECO:0000313" key="14">
    <source>
        <dbReference type="EMBL" id="TQV73790.1"/>
    </source>
</evidence>
<dbReference type="Proteomes" id="UP000317839">
    <property type="component" value="Unassembled WGS sequence"/>
</dbReference>
<dbReference type="GO" id="GO:0007154">
    <property type="term" value="P:cell communication"/>
    <property type="evidence" value="ECO:0007669"/>
    <property type="project" value="InterPro"/>
</dbReference>
<evidence type="ECO:0000256" key="7">
    <source>
        <dbReference type="ARBA" id="ARBA00022801"/>
    </source>
</evidence>
<dbReference type="InterPro" id="IPR003644">
    <property type="entry name" value="Calx_beta"/>
</dbReference>
<keyword evidence="7 11" id="KW-0378">Hydrolase</keyword>
<evidence type="ECO:0000256" key="6">
    <source>
        <dbReference type="ARBA" id="ARBA00022737"/>
    </source>
</evidence>
<proteinExistence type="inferred from homology"/>
<dbReference type="OrthoDB" id="5360469at2"/>
<dbReference type="Pfam" id="PF00082">
    <property type="entry name" value="Peptidase_S8"/>
    <property type="match status" value="2"/>
</dbReference>
<dbReference type="SUPFAM" id="SSF52743">
    <property type="entry name" value="Subtilisin-like"/>
    <property type="match status" value="1"/>
</dbReference>
<dbReference type="InterPro" id="IPR050131">
    <property type="entry name" value="Peptidase_S8_subtilisin-like"/>
</dbReference>
<keyword evidence="9" id="KW-0106">Calcium</keyword>
<feature type="domain" description="Calx-beta" evidence="13">
    <location>
        <begin position="772"/>
        <end position="874"/>
    </location>
</feature>
<dbReference type="Gene3D" id="2.60.40.2030">
    <property type="match status" value="3"/>
</dbReference>
<dbReference type="PROSITE" id="PS51892">
    <property type="entry name" value="SUBTILASE"/>
    <property type="match status" value="1"/>
</dbReference>
<keyword evidence="2" id="KW-0964">Secreted</keyword>
<evidence type="ECO:0000256" key="1">
    <source>
        <dbReference type="ARBA" id="ARBA00011073"/>
    </source>
</evidence>
<keyword evidence="5 12" id="KW-0732">Signal</keyword>
<feature type="domain" description="Calx-beta" evidence="13">
    <location>
        <begin position="656"/>
        <end position="758"/>
    </location>
</feature>
<evidence type="ECO:0000256" key="11">
    <source>
        <dbReference type="PROSITE-ProRule" id="PRU01240"/>
    </source>
</evidence>
<dbReference type="GO" id="GO:0006508">
    <property type="term" value="P:proteolysis"/>
    <property type="evidence" value="ECO:0007669"/>
    <property type="project" value="UniProtKB-KW"/>
</dbReference>
<dbReference type="SUPFAM" id="SSF141072">
    <property type="entry name" value="CalX-like"/>
    <property type="match status" value="3"/>
</dbReference>
<evidence type="ECO:0000259" key="13">
    <source>
        <dbReference type="SMART" id="SM00237"/>
    </source>
</evidence>
<dbReference type="AlphaFoldDB" id="A0A545T996"/>
<keyword evidence="6" id="KW-0677">Repeat</keyword>
<dbReference type="SMART" id="SM00237">
    <property type="entry name" value="Calx_beta"/>
    <property type="match status" value="3"/>
</dbReference>
<keyword evidence="15" id="KW-1185">Reference proteome</keyword>
<dbReference type="InterPro" id="IPR036852">
    <property type="entry name" value="Peptidase_S8/S53_dom_sf"/>
</dbReference>
<sequence>MVLKYKRQLIASAVISALTTPCFADQLSTSQESYSSNKSTDSNQRYIVQYERSKLTKVSSDNHIHFDTQMAAQQLNERGIEIKRSLPRQAAFAVELSDAQLNSLKLDPNIKSIEKDQLRKFTALYEDTFGDPNTTQLTPYAIIQSQADQLTLQEGQKVCVIDSGLAGSDGETGGLNNDFEWSKITGDDDSGTGSWNADGGPHGTHVAGTVGAADNGFGVIGMAPGVAMHIIKVFNDAGWGYSSDLAHAADKCTEAGANIITMSLGGGGASSFEENAFNTFTENGGLVLAAAGNDGNDVRSYPAGYDSVMMVGANDGDNNIASFSQFPSCNEAQTNCVEVTAGGVNTLSTYPSGGVTIAGLTADETGYAASAMENVGSATAETFFMGLGNAIDSNANGKICVIDRGEITFHDKVKNCEDSGGNGAIIINNVSGMLNGTLGDTNTTSIPVVGTTLEDRDALVAATAASISVGPGDYGLMSGTSMATPGVAGVAALVWSNFPHCTGAEIRHALKVSAEDSGAPGHDVYFGNGIVKAKATADYLTANGCEATPPAGNVRFELASETIDEGVGTFSVTIQRNNGTFGEVSFDVSTNDDSATSASDYVTFEQTIVMADGETSKTISIEVTDDSEYEGESPEVFTLNLSNPSANTQIAQPNQMQISISENDPMPPAGDFVLSSASYNFDEDATEVFITINRVNGDYGQAMVDLVSSEDTATNDVDYQAISQTVVFENGETSKEIIITLIDDNVFEGDETFSISLQNPSERSTIESPVSSTVTINENEPPPPAGDLSWTQSTLVISEASSAFVVEISRDNGSYGECIATATVSHSSTDASDFSGDTSVELVFADGEISQTATFSVFDDTIDETDESFSLVISSQSDCSIGVTANLSVTITDNDESQDESGGGSLSWSLLLLLGLLRRAK</sequence>
<protein>
    <submittedName>
        <fullName evidence="14">S8 family serine peptidase</fullName>
    </submittedName>
</protein>
<organism evidence="14 15">
    <name type="scientific">Aliikangiella marina</name>
    <dbReference type="NCBI Taxonomy" id="1712262"/>
    <lineage>
        <taxon>Bacteria</taxon>
        <taxon>Pseudomonadati</taxon>
        <taxon>Pseudomonadota</taxon>
        <taxon>Gammaproteobacteria</taxon>
        <taxon>Oceanospirillales</taxon>
        <taxon>Pleioneaceae</taxon>
        <taxon>Aliikangiella</taxon>
    </lineage>
</organism>
<dbReference type="PRINTS" id="PR00723">
    <property type="entry name" value="SUBTILISIN"/>
</dbReference>
<evidence type="ECO:0000256" key="3">
    <source>
        <dbReference type="ARBA" id="ARBA00022670"/>
    </source>
</evidence>
<dbReference type="Pfam" id="PF03160">
    <property type="entry name" value="Calx-beta"/>
    <property type="match status" value="3"/>
</dbReference>
<dbReference type="PANTHER" id="PTHR43806">
    <property type="entry name" value="PEPTIDASE S8"/>
    <property type="match status" value="1"/>
</dbReference>
<dbReference type="InterPro" id="IPR023828">
    <property type="entry name" value="Peptidase_S8_Ser-AS"/>
</dbReference>
<dbReference type="GO" id="GO:0016020">
    <property type="term" value="C:membrane"/>
    <property type="evidence" value="ECO:0007669"/>
    <property type="project" value="InterPro"/>
</dbReference>
<dbReference type="CDD" id="cd07477">
    <property type="entry name" value="Peptidases_S8_Subtilisin_subset"/>
    <property type="match status" value="1"/>
</dbReference>
<dbReference type="GO" id="GO:0046872">
    <property type="term" value="F:metal ion binding"/>
    <property type="evidence" value="ECO:0007669"/>
    <property type="project" value="UniProtKB-KW"/>
</dbReference>
<evidence type="ECO:0000256" key="10">
    <source>
        <dbReference type="PIRSR" id="PIRSR615500-1"/>
    </source>
</evidence>
<dbReference type="RefSeq" id="WP_142942498.1">
    <property type="nucleotide sequence ID" value="NZ_VIKR01000003.1"/>
</dbReference>
<feature type="chain" id="PRO_5022146090" evidence="12">
    <location>
        <begin position="25"/>
        <end position="921"/>
    </location>
</feature>
<dbReference type="PROSITE" id="PS00138">
    <property type="entry name" value="SUBTILASE_SER"/>
    <property type="match status" value="1"/>
</dbReference>
<dbReference type="Gene3D" id="3.30.70.80">
    <property type="entry name" value="Peptidase S8 propeptide/proteinase inhibitor I9"/>
    <property type="match status" value="1"/>
</dbReference>
<feature type="signal peptide" evidence="12">
    <location>
        <begin position="1"/>
        <end position="24"/>
    </location>
</feature>
<feature type="active site" description="Charge relay system" evidence="10 11">
    <location>
        <position position="202"/>
    </location>
</feature>
<keyword evidence="3 11" id="KW-0645">Protease</keyword>
<dbReference type="InterPro" id="IPR003137">
    <property type="entry name" value="PA_domain"/>
</dbReference>
<keyword evidence="8 11" id="KW-0720">Serine protease</keyword>
<comment type="similarity">
    <text evidence="1 11">Belongs to the peptidase S8 family.</text>
</comment>
<dbReference type="InterPro" id="IPR038081">
    <property type="entry name" value="CalX-like_sf"/>
</dbReference>
<dbReference type="PANTHER" id="PTHR43806:SF11">
    <property type="entry name" value="CEREVISIN-RELATED"/>
    <property type="match status" value="1"/>
</dbReference>
<dbReference type="Gene3D" id="3.50.30.30">
    <property type="match status" value="1"/>
</dbReference>
<dbReference type="InterPro" id="IPR034202">
    <property type="entry name" value="Subtilisin_Carlsberg-like"/>
</dbReference>
<feature type="active site" description="Charge relay system" evidence="10 11">
    <location>
        <position position="162"/>
    </location>
</feature>
<dbReference type="SUPFAM" id="SSF54897">
    <property type="entry name" value="Protease propeptides/inhibitors"/>
    <property type="match status" value="1"/>
</dbReference>
<dbReference type="InterPro" id="IPR015500">
    <property type="entry name" value="Peptidase_S8_subtilisin-rel"/>
</dbReference>
<dbReference type="InterPro" id="IPR000209">
    <property type="entry name" value="Peptidase_S8/S53_dom"/>
</dbReference>
<evidence type="ECO:0000256" key="2">
    <source>
        <dbReference type="ARBA" id="ARBA00022512"/>
    </source>
</evidence>
<keyword evidence="4" id="KW-0479">Metal-binding</keyword>
<dbReference type="GO" id="GO:0004252">
    <property type="term" value="F:serine-type endopeptidase activity"/>
    <property type="evidence" value="ECO:0007669"/>
    <property type="project" value="UniProtKB-UniRule"/>
</dbReference>
<dbReference type="InterPro" id="IPR037045">
    <property type="entry name" value="S8pro/Inhibitor_I9_sf"/>
</dbReference>
<evidence type="ECO:0000256" key="4">
    <source>
        <dbReference type="ARBA" id="ARBA00022723"/>
    </source>
</evidence>
<evidence type="ECO:0000256" key="5">
    <source>
        <dbReference type="ARBA" id="ARBA00022729"/>
    </source>
</evidence>
<evidence type="ECO:0000256" key="12">
    <source>
        <dbReference type="SAM" id="SignalP"/>
    </source>
</evidence>
<reference evidence="14 15" key="1">
    <citation type="submission" date="2019-06" db="EMBL/GenBank/DDBJ databases">
        <title>Draft genome of Aliikangiella marina GYP-15.</title>
        <authorList>
            <person name="Wang G."/>
        </authorList>
    </citation>
    <scope>NUCLEOTIDE SEQUENCE [LARGE SCALE GENOMIC DNA]</scope>
    <source>
        <strain evidence="14 15">GYP-15</strain>
    </source>
</reference>
<dbReference type="PROSITE" id="PS00137">
    <property type="entry name" value="SUBTILASE_HIS"/>
    <property type="match status" value="1"/>
</dbReference>
<dbReference type="InterPro" id="IPR022398">
    <property type="entry name" value="Peptidase_S8_His-AS"/>
</dbReference>
<name>A0A545T996_9GAMM</name>
<dbReference type="GO" id="GO:0005615">
    <property type="term" value="C:extracellular space"/>
    <property type="evidence" value="ECO:0007669"/>
    <property type="project" value="TreeGrafter"/>
</dbReference>
<comment type="caution">
    <text evidence="14">The sequence shown here is derived from an EMBL/GenBank/DDBJ whole genome shotgun (WGS) entry which is preliminary data.</text>
</comment>
<dbReference type="Gene3D" id="3.40.50.200">
    <property type="entry name" value="Peptidase S8/S53 domain"/>
    <property type="match status" value="1"/>
</dbReference>
<feature type="domain" description="Calx-beta" evidence="13">
    <location>
        <begin position="535"/>
        <end position="642"/>
    </location>
</feature>
<gene>
    <name evidence="14" type="ORF">FLL45_13045</name>
</gene>
<feature type="active site" description="Charge relay system" evidence="10 11">
    <location>
        <position position="481"/>
    </location>
</feature>
<keyword evidence="2" id="KW-0134">Cell wall</keyword>
<dbReference type="EMBL" id="VIKR01000003">
    <property type="protein sequence ID" value="TQV73790.1"/>
    <property type="molecule type" value="Genomic_DNA"/>
</dbReference>
<evidence type="ECO:0000256" key="8">
    <source>
        <dbReference type="ARBA" id="ARBA00022825"/>
    </source>
</evidence>
<evidence type="ECO:0000256" key="9">
    <source>
        <dbReference type="ARBA" id="ARBA00022837"/>
    </source>
</evidence>
<accession>A0A545T996</accession>
<dbReference type="Pfam" id="PF02225">
    <property type="entry name" value="PA"/>
    <property type="match status" value="1"/>
</dbReference>
<evidence type="ECO:0000313" key="15">
    <source>
        <dbReference type="Proteomes" id="UP000317839"/>
    </source>
</evidence>